<evidence type="ECO:0000313" key="3">
    <source>
        <dbReference type="Proteomes" id="UP000759537"/>
    </source>
</evidence>
<reference evidence="2" key="2">
    <citation type="journal article" date="2020" name="Nat. Commun.">
        <title>Large-scale genome sequencing of mycorrhizal fungi provides insights into the early evolution of symbiotic traits.</title>
        <authorList>
            <person name="Miyauchi S."/>
            <person name="Kiss E."/>
            <person name="Kuo A."/>
            <person name="Drula E."/>
            <person name="Kohler A."/>
            <person name="Sanchez-Garcia M."/>
            <person name="Morin E."/>
            <person name="Andreopoulos B."/>
            <person name="Barry K.W."/>
            <person name="Bonito G."/>
            <person name="Buee M."/>
            <person name="Carver A."/>
            <person name="Chen C."/>
            <person name="Cichocki N."/>
            <person name="Clum A."/>
            <person name="Culley D."/>
            <person name="Crous P.W."/>
            <person name="Fauchery L."/>
            <person name="Girlanda M."/>
            <person name="Hayes R.D."/>
            <person name="Keri Z."/>
            <person name="LaButti K."/>
            <person name="Lipzen A."/>
            <person name="Lombard V."/>
            <person name="Magnuson J."/>
            <person name="Maillard F."/>
            <person name="Murat C."/>
            <person name="Nolan M."/>
            <person name="Ohm R.A."/>
            <person name="Pangilinan J."/>
            <person name="Pereira M.F."/>
            <person name="Perotto S."/>
            <person name="Peter M."/>
            <person name="Pfister S."/>
            <person name="Riley R."/>
            <person name="Sitrit Y."/>
            <person name="Stielow J.B."/>
            <person name="Szollosi G."/>
            <person name="Zifcakova L."/>
            <person name="Stursova M."/>
            <person name="Spatafora J.W."/>
            <person name="Tedersoo L."/>
            <person name="Vaario L.M."/>
            <person name="Yamada A."/>
            <person name="Yan M."/>
            <person name="Wang P."/>
            <person name="Xu J."/>
            <person name="Bruns T."/>
            <person name="Baldrian P."/>
            <person name="Vilgalys R."/>
            <person name="Dunand C."/>
            <person name="Henrissat B."/>
            <person name="Grigoriev I.V."/>
            <person name="Hibbett D."/>
            <person name="Nagy L.G."/>
            <person name="Martin F.M."/>
        </authorList>
    </citation>
    <scope>NUCLEOTIDE SEQUENCE</scope>
    <source>
        <strain evidence="2">Prilba</strain>
    </source>
</reference>
<feature type="region of interest" description="Disordered" evidence="1">
    <location>
        <begin position="334"/>
        <end position="354"/>
    </location>
</feature>
<proteinExistence type="predicted"/>
<feature type="compositionally biased region" description="Polar residues" evidence="1">
    <location>
        <begin position="88"/>
        <end position="99"/>
    </location>
</feature>
<feature type="compositionally biased region" description="Low complexity" evidence="1">
    <location>
        <begin position="28"/>
        <end position="39"/>
    </location>
</feature>
<dbReference type="Proteomes" id="UP000759537">
    <property type="component" value="Unassembled WGS sequence"/>
</dbReference>
<feature type="region of interest" description="Disordered" evidence="1">
    <location>
        <begin position="1"/>
        <end position="170"/>
    </location>
</feature>
<feature type="compositionally biased region" description="Polar residues" evidence="1">
    <location>
        <begin position="1"/>
        <end position="11"/>
    </location>
</feature>
<gene>
    <name evidence="2" type="ORF">DFH94DRAFT_118863</name>
</gene>
<feature type="compositionally biased region" description="Pro residues" evidence="1">
    <location>
        <begin position="145"/>
        <end position="162"/>
    </location>
</feature>
<dbReference type="AlphaFoldDB" id="A0A9P5MRG0"/>
<sequence>MSGTPLPTASRQPPPNRFGVPSTPMRAMSPGMGHGPPMGVINPQMAQSQMLYQGRPGLVNPHKGNPNVPVPPLDPGLVPNGLYGPLVPTQSGQPPSQLRMSGPSKLGGKEGEGELNAPLNPAGSAPITGPLHNSAPPMNSQRQPTTPPTSAPAEPSPGPGPMGDPSFDMTTCLAALPDLDSGPSSSTLEELWYKSTVVYNGSSAPAPPVPGPGSMGDFSFDMTTCLEALPDLDSGPSPSTLEELEELWYKSTAVHKSLPAPTPRPGPDPMGDLFDNMFDNTGGDFDFATGPLSDMELWFDSAAIQHSWPALAPPTPGPRLRRDVQSPLTAVFGSTGPTAVHNGSPAPPPPAPGPGSMGELFDMTDMFANTGGDFDFGTGPLSDMELWFDPAAVQAAHDGSMDMK</sequence>
<protein>
    <submittedName>
        <fullName evidence="2">Uncharacterized protein</fullName>
    </submittedName>
</protein>
<name>A0A9P5MRG0_9AGAM</name>
<accession>A0A9P5MRG0</accession>
<reference evidence="2" key="1">
    <citation type="submission" date="2019-10" db="EMBL/GenBank/DDBJ databases">
        <authorList>
            <consortium name="DOE Joint Genome Institute"/>
            <person name="Kuo A."/>
            <person name="Miyauchi S."/>
            <person name="Kiss E."/>
            <person name="Drula E."/>
            <person name="Kohler A."/>
            <person name="Sanchez-Garcia M."/>
            <person name="Andreopoulos B."/>
            <person name="Barry K.W."/>
            <person name="Bonito G."/>
            <person name="Buee M."/>
            <person name="Carver A."/>
            <person name="Chen C."/>
            <person name="Cichocki N."/>
            <person name="Clum A."/>
            <person name="Culley D."/>
            <person name="Crous P.W."/>
            <person name="Fauchery L."/>
            <person name="Girlanda M."/>
            <person name="Hayes R."/>
            <person name="Keri Z."/>
            <person name="LaButti K."/>
            <person name="Lipzen A."/>
            <person name="Lombard V."/>
            <person name="Magnuson J."/>
            <person name="Maillard F."/>
            <person name="Morin E."/>
            <person name="Murat C."/>
            <person name="Nolan M."/>
            <person name="Ohm R."/>
            <person name="Pangilinan J."/>
            <person name="Pereira M."/>
            <person name="Perotto S."/>
            <person name="Peter M."/>
            <person name="Riley R."/>
            <person name="Sitrit Y."/>
            <person name="Stielow B."/>
            <person name="Szollosi G."/>
            <person name="Zifcakova L."/>
            <person name="Stursova M."/>
            <person name="Spatafora J.W."/>
            <person name="Tedersoo L."/>
            <person name="Vaario L.-M."/>
            <person name="Yamada A."/>
            <person name="Yan M."/>
            <person name="Wang P."/>
            <person name="Xu J."/>
            <person name="Bruns T."/>
            <person name="Baldrian P."/>
            <person name="Vilgalys R."/>
            <person name="Henrissat B."/>
            <person name="Grigoriev I.V."/>
            <person name="Hibbett D."/>
            <person name="Nagy L.G."/>
            <person name="Martin F.M."/>
        </authorList>
    </citation>
    <scope>NUCLEOTIDE SEQUENCE</scope>
    <source>
        <strain evidence="2">Prilba</strain>
    </source>
</reference>
<organism evidence="2 3">
    <name type="scientific">Russula ochroleuca</name>
    <dbReference type="NCBI Taxonomy" id="152965"/>
    <lineage>
        <taxon>Eukaryota</taxon>
        <taxon>Fungi</taxon>
        <taxon>Dikarya</taxon>
        <taxon>Basidiomycota</taxon>
        <taxon>Agaricomycotina</taxon>
        <taxon>Agaricomycetes</taxon>
        <taxon>Russulales</taxon>
        <taxon>Russulaceae</taxon>
        <taxon>Russula</taxon>
    </lineage>
</organism>
<comment type="caution">
    <text evidence="2">The sequence shown here is derived from an EMBL/GenBank/DDBJ whole genome shotgun (WGS) entry which is preliminary data.</text>
</comment>
<evidence type="ECO:0000256" key="1">
    <source>
        <dbReference type="SAM" id="MobiDB-lite"/>
    </source>
</evidence>
<dbReference type="EMBL" id="WHVB01000016">
    <property type="protein sequence ID" value="KAF8475288.1"/>
    <property type="molecule type" value="Genomic_DNA"/>
</dbReference>
<evidence type="ECO:0000313" key="2">
    <source>
        <dbReference type="EMBL" id="KAF8475288.1"/>
    </source>
</evidence>
<keyword evidence="3" id="KW-1185">Reference proteome</keyword>